<feature type="signal peptide" evidence="1">
    <location>
        <begin position="1"/>
        <end position="22"/>
    </location>
</feature>
<dbReference type="EMBL" id="CP041345">
    <property type="protein sequence ID" value="QKG80401.1"/>
    <property type="molecule type" value="Genomic_DNA"/>
</dbReference>
<organism evidence="2 3">
    <name type="scientific">Tenuifilum thalassicum</name>
    <dbReference type="NCBI Taxonomy" id="2590900"/>
    <lineage>
        <taxon>Bacteria</taxon>
        <taxon>Pseudomonadati</taxon>
        <taxon>Bacteroidota</taxon>
        <taxon>Bacteroidia</taxon>
        <taxon>Bacteroidales</taxon>
        <taxon>Tenuifilaceae</taxon>
        <taxon>Tenuifilum</taxon>
    </lineage>
</organism>
<keyword evidence="1" id="KW-0732">Signal</keyword>
<keyword evidence="3" id="KW-1185">Reference proteome</keyword>
<dbReference type="PROSITE" id="PS51257">
    <property type="entry name" value="PROKAR_LIPOPROTEIN"/>
    <property type="match status" value="1"/>
</dbReference>
<evidence type="ECO:0000313" key="3">
    <source>
        <dbReference type="Proteomes" id="UP000500961"/>
    </source>
</evidence>
<dbReference type="Proteomes" id="UP000500961">
    <property type="component" value="Chromosome"/>
</dbReference>
<name>A0A7D4BSG7_9BACT</name>
<dbReference type="KEGG" id="ttz:FHG85_09035"/>
<gene>
    <name evidence="2" type="ORF">FHG85_09035</name>
</gene>
<proteinExistence type="predicted"/>
<dbReference type="AlphaFoldDB" id="A0A7D4BSG7"/>
<evidence type="ECO:0000256" key="1">
    <source>
        <dbReference type="SAM" id="SignalP"/>
    </source>
</evidence>
<reference evidence="2 3" key="1">
    <citation type="submission" date="2019-07" db="EMBL/GenBank/DDBJ databases">
        <title>Thalassofilum flectens gen. nov., sp. nov., a novel moderate thermophilic anaerobe from a shallow sea hot spring in Kunashir Island (Russia), representing a new family in the order Bacteroidales, and proposal of Thalassofilacea fam. nov.</title>
        <authorList>
            <person name="Kochetkova T.V."/>
            <person name="Podosokorskaya O.A."/>
            <person name="Novikov A."/>
            <person name="Elcheninov A.G."/>
            <person name="Toshchakov S.V."/>
            <person name="Kublanov I.V."/>
        </authorList>
    </citation>
    <scope>NUCLEOTIDE SEQUENCE [LARGE SCALE GENOMIC DNA]</scope>
    <source>
        <strain evidence="2 3">38-H</strain>
    </source>
</reference>
<feature type="chain" id="PRO_5029786289" evidence="1">
    <location>
        <begin position="23"/>
        <end position="301"/>
    </location>
</feature>
<protein>
    <submittedName>
        <fullName evidence="2">DUF1735 domain-containing protein</fullName>
    </submittedName>
</protein>
<accession>A0A7D4BSG7</accession>
<evidence type="ECO:0000313" key="2">
    <source>
        <dbReference type="EMBL" id="QKG80401.1"/>
    </source>
</evidence>
<sequence>MTMKTYFRIFATFLLGATMLFVSCEKNEELTKPYDPNDKSLGTTFVINNPNKNVVVNVDTAVTDFTIDILVWGAVPETDVTIPVEIIDSLTTLSNEAYEIVGGSVTVPAGKNSAQLKVKLYRDKFTPGVYYSLGYKLGTPSSGNVYAPNAMGVIQSFNPGPLAPWVGNYSAFAKSYGAPGDWDEDWGEDIQIALDPNDPLNNIVITGIKGKSTALVATIDVQNLTITIQPGQLIGDIYGYGDVAVYLGDADLNLYNAPLVGTVNAETGEIHVDFWGHLLATGDYAGSVWDVFDVTFTPVSK</sequence>